<keyword evidence="1" id="KW-1133">Transmembrane helix</keyword>
<feature type="transmembrane region" description="Helical" evidence="1">
    <location>
        <begin position="107"/>
        <end position="128"/>
    </location>
</feature>
<reference evidence="3" key="1">
    <citation type="submission" date="2023-07" db="EMBL/GenBank/DDBJ databases">
        <title>30 novel species of actinomycetes from the DSMZ collection.</title>
        <authorList>
            <person name="Nouioui I."/>
        </authorList>
    </citation>
    <scope>NUCLEOTIDE SEQUENCE [LARGE SCALE GENOMIC DNA]</scope>
    <source>
        <strain evidence="3">DSM 41640</strain>
    </source>
</reference>
<keyword evidence="3" id="KW-1185">Reference proteome</keyword>
<organism evidence="2 3">
    <name type="scientific">Streptomyces doebereineriae</name>
    <dbReference type="NCBI Taxonomy" id="3075528"/>
    <lineage>
        <taxon>Bacteria</taxon>
        <taxon>Bacillati</taxon>
        <taxon>Actinomycetota</taxon>
        <taxon>Actinomycetes</taxon>
        <taxon>Kitasatosporales</taxon>
        <taxon>Streptomycetaceae</taxon>
        <taxon>Streptomyces</taxon>
    </lineage>
</organism>
<proteinExistence type="predicted"/>
<feature type="transmembrane region" description="Helical" evidence="1">
    <location>
        <begin position="27"/>
        <end position="60"/>
    </location>
</feature>
<sequence>MSGISGMSGTRDDGLGRAAGWGWFLAWLLVGACAGIGLAAILTVGAAFVVLAAVAAVFLLRSGPGRAVVGGVSGVALPLFYLAYLNRGGPGEVCHAVPGGQSCTDEYMPVPFLVAGALVLVAGCVIHVMTGRRGRAGRVSGN</sequence>
<evidence type="ECO:0000313" key="2">
    <source>
        <dbReference type="EMBL" id="MDT0480965.1"/>
    </source>
</evidence>
<name>A0ABU2V5Y1_9ACTN</name>
<keyword evidence="1" id="KW-0812">Transmembrane</keyword>
<feature type="transmembrane region" description="Helical" evidence="1">
    <location>
        <begin position="67"/>
        <end position="87"/>
    </location>
</feature>
<dbReference type="RefSeq" id="WP_311714142.1">
    <property type="nucleotide sequence ID" value="NZ_JAVREZ010000003.1"/>
</dbReference>
<keyword evidence="1" id="KW-0472">Membrane</keyword>
<dbReference type="EMBL" id="JAVREZ010000003">
    <property type="protein sequence ID" value="MDT0480965.1"/>
    <property type="molecule type" value="Genomic_DNA"/>
</dbReference>
<gene>
    <name evidence="2" type="ORF">RNB18_12340</name>
</gene>
<evidence type="ECO:0008006" key="4">
    <source>
        <dbReference type="Google" id="ProtNLM"/>
    </source>
</evidence>
<protein>
    <recommendedName>
        <fullName evidence="4">Integral membrane protein</fullName>
    </recommendedName>
</protein>
<dbReference type="Proteomes" id="UP001183824">
    <property type="component" value="Unassembled WGS sequence"/>
</dbReference>
<evidence type="ECO:0000256" key="1">
    <source>
        <dbReference type="SAM" id="Phobius"/>
    </source>
</evidence>
<accession>A0ABU2V5Y1</accession>
<comment type="caution">
    <text evidence="2">The sequence shown here is derived from an EMBL/GenBank/DDBJ whole genome shotgun (WGS) entry which is preliminary data.</text>
</comment>
<evidence type="ECO:0000313" key="3">
    <source>
        <dbReference type="Proteomes" id="UP001183824"/>
    </source>
</evidence>